<dbReference type="EMBL" id="JAGGMR010000001">
    <property type="protein sequence ID" value="MBP2192045.1"/>
    <property type="molecule type" value="Genomic_DNA"/>
</dbReference>
<reference evidence="7 8" key="1">
    <citation type="submission" date="2021-03" db="EMBL/GenBank/DDBJ databases">
        <title>Sequencing the genomes of 1000 actinobacteria strains.</title>
        <authorList>
            <person name="Klenk H.-P."/>
        </authorList>
    </citation>
    <scope>NUCLEOTIDE SEQUENCE [LARGE SCALE GENOMIC DNA]</scope>
    <source>
        <strain evidence="7 8">DSM 45516</strain>
    </source>
</reference>
<dbReference type="InterPro" id="IPR047057">
    <property type="entry name" value="MerR_fam"/>
</dbReference>
<keyword evidence="5" id="KW-0175">Coiled coil</keyword>
<dbReference type="InterPro" id="IPR000551">
    <property type="entry name" value="MerR-type_HTH_dom"/>
</dbReference>
<dbReference type="PROSITE" id="PS50937">
    <property type="entry name" value="HTH_MERR_2"/>
    <property type="match status" value="1"/>
</dbReference>
<keyword evidence="2 7" id="KW-0238">DNA-binding</keyword>
<keyword evidence="8" id="KW-1185">Reference proteome</keyword>
<feature type="coiled-coil region" evidence="5">
    <location>
        <begin position="82"/>
        <end position="109"/>
    </location>
</feature>
<evidence type="ECO:0000256" key="5">
    <source>
        <dbReference type="SAM" id="Coils"/>
    </source>
</evidence>
<dbReference type="GO" id="GO:0003677">
    <property type="term" value="F:DNA binding"/>
    <property type="evidence" value="ECO:0007669"/>
    <property type="project" value="UniProtKB-KW"/>
</dbReference>
<evidence type="ECO:0000256" key="4">
    <source>
        <dbReference type="ARBA" id="ARBA00023163"/>
    </source>
</evidence>
<organism evidence="7 8">
    <name type="scientific">Nocardia goodfellowii</name>
    <dbReference type="NCBI Taxonomy" id="882446"/>
    <lineage>
        <taxon>Bacteria</taxon>
        <taxon>Bacillati</taxon>
        <taxon>Actinomycetota</taxon>
        <taxon>Actinomycetes</taxon>
        <taxon>Mycobacteriales</taxon>
        <taxon>Nocardiaceae</taxon>
        <taxon>Nocardia</taxon>
    </lineage>
</organism>
<dbReference type="Proteomes" id="UP001519325">
    <property type="component" value="Unassembled WGS sequence"/>
</dbReference>
<dbReference type="SMART" id="SM00422">
    <property type="entry name" value="HTH_MERR"/>
    <property type="match status" value="1"/>
</dbReference>
<keyword evidence="1" id="KW-0805">Transcription regulation</keyword>
<dbReference type="PRINTS" id="PR00040">
    <property type="entry name" value="HTHMERR"/>
</dbReference>
<keyword evidence="3" id="KW-0010">Activator</keyword>
<evidence type="ECO:0000313" key="8">
    <source>
        <dbReference type="Proteomes" id="UP001519325"/>
    </source>
</evidence>
<dbReference type="CDD" id="cd01106">
    <property type="entry name" value="HTH_TipAL-Mta"/>
    <property type="match status" value="1"/>
</dbReference>
<dbReference type="PANTHER" id="PTHR30204">
    <property type="entry name" value="REDOX-CYCLING DRUG-SENSING TRANSCRIPTIONAL ACTIVATOR SOXR"/>
    <property type="match status" value="1"/>
</dbReference>
<sequence>MRYSISQVAKMAGISARTLRHYDDLGLLTPAEVAANGYRWYSRPDLRRLQRILLLRDLQVPLPEIDTILAGDDEAAALRRHLKLVTAERDRLNRIAATLERTLDDLEGRNHFPDEQFFQGLSEGRQRLADTLRQRFGDPAATTLERTAADQNTWTRSDYDRSAAEGRELYGRLSRARAAHLDPTSRAALDLVEEHYEGVRAVWPADPASYHALADLIETEPQQRDIVGAEDPDLPPWLAAAIRAYAVHRLGYRPT</sequence>
<dbReference type="InterPro" id="IPR009061">
    <property type="entry name" value="DNA-bd_dom_put_sf"/>
</dbReference>
<dbReference type="InterPro" id="IPR012925">
    <property type="entry name" value="TipAS_dom"/>
</dbReference>
<protein>
    <submittedName>
        <fullName evidence="7">DNA-binding transcriptional MerR regulator</fullName>
    </submittedName>
</protein>
<name>A0ABS4QK17_9NOCA</name>
<feature type="domain" description="HTH merR-type" evidence="6">
    <location>
        <begin position="1"/>
        <end position="71"/>
    </location>
</feature>
<dbReference type="InterPro" id="IPR036244">
    <property type="entry name" value="TipA-like_antibiotic-bd"/>
</dbReference>
<comment type="caution">
    <text evidence="7">The sequence shown here is derived from an EMBL/GenBank/DDBJ whole genome shotgun (WGS) entry which is preliminary data.</text>
</comment>
<dbReference type="RefSeq" id="WP_209894587.1">
    <property type="nucleotide sequence ID" value="NZ_JAGGMR010000001.1"/>
</dbReference>
<proteinExistence type="predicted"/>
<evidence type="ECO:0000313" key="7">
    <source>
        <dbReference type="EMBL" id="MBP2192045.1"/>
    </source>
</evidence>
<dbReference type="SUPFAM" id="SSF46955">
    <property type="entry name" value="Putative DNA-binding domain"/>
    <property type="match status" value="1"/>
</dbReference>
<evidence type="ECO:0000256" key="3">
    <source>
        <dbReference type="ARBA" id="ARBA00023159"/>
    </source>
</evidence>
<dbReference type="PROSITE" id="PS00552">
    <property type="entry name" value="HTH_MERR_1"/>
    <property type="match status" value="1"/>
</dbReference>
<evidence type="ECO:0000256" key="2">
    <source>
        <dbReference type="ARBA" id="ARBA00023125"/>
    </source>
</evidence>
<evidence type="ECO:0000256" key="1">
    <source>
        <dbReference type="ARBA" id="ARBA00023015"/>
    </source>
</evidence>
<accession>A0ABS4QK17</accession>
<dbReference type="Pfam" id="PF07739">
    <property type="entry name" value="TipAS"/>
    <property type="match status" value="1"/>
</dbReference>
<gene>
    <name evidence="7" type="ORF">BJ987_004946</name>
</gene>
<dbReference type="Pfam" id="PF13411">
    <property type="entry name" value="MerR_1"/>
    <property type="match status" value="1"/>
</dbReference>
<dbReference type="Gene3D" id="1.10.1660.10">
    <property type="match status" value="1"/>
</dbReference>
<keyword evidence="4" id="KW-0804">Transcription</keyword>
<dbReference type="Gene3D" id="1.10.490.50">
    <property type="entry name" value="Antibiotic binding domain of TipA-like multidrug resistance regulators"/>
    <property type="match status" value="1"/>
</dbReference>
<dbReference type="PANTHER" id="PTHR30204:SF90">
    <property type="entry name" value="HTH-TYPE TRANSCRIPTIONAL ACTIVATOR MTA"/>
    <property type="match status" value="1"/>
</dbReference>
<dbReference type="SUPFAM" id="SSF89082">
    <property type="entry name" value="Antibiotic binding domain of TipA-like multidrug resistance regulators"/>
    <property type="match status" value="1"/>
</dbReference>
<evidence type="ECO:0000259" key="6">
    <source>
        <dbReference type="PROSITE" id="PS50937"/>
    </source>
</evidence>